<organism evidence="2">
    <name type="scientific">Oryza brachyantha</name>
    <name type="common">malo sina</name>
    <dbReference type="NCBI Taxonomy" id="4533"/>
    <lineage>
        <taxon>Eukaryota</taxon>
        <taxon>Viridiplantae</taxon>
        <taxon>Streptophyta</taxon>
        <taxon>Embryophyta</taxon>
        <taxon>Tracheophyta</taxon>
        <taxon>Spermatophyta</taxon>
        <taxon>Magnoliopsida</taxon>
        <taxon>Liliopsida</taxon>
        <taxon>Poales</taxon>
        <taxon>Poaceae</taxon>
        <taxon>BOP clade</taxon>
        <taxon>Oryzoideae</taxon>
        <taxon>Oryzeae</taxon>
        <taxon>Oryzinae</taxon>
        <taxon>Oryza</taxon>
    </lineage>
</organism>
<dbReference type="HOGENOM" id="CLU_954343_0_0_1"/>
<protein>
    <submittedName>
        <fullName evidence="2">Uncharacterized protein</fullName>
    </submittedName>
</protein>
<dbReference type="EnsemblPlants" id="OB06G27090.1">
    <property type="protein sequence ID" value="OB06G27090.1"/>
    <property type="gene ID" value="OB06G27090"/>
</dbReference>
<reference evidence="2" key="2">
    <citation type="submission" date="2013-04" db="UniProtKB">
        <authorList>
            <consortium name="EnsemblPlants"/>
        </authorList>
    </citation>
    <scope>IDENTIFICATION</scope>
</reference>
<name>J3MFB5_ORYBR</name>
<gene>
    <name evidence="2" type="primary">LOC102704985</name>
</gene>
<dbReference type="GeneID" id="102704985"/>
<evidence type="ECO:0000256" key="1">
    <source>
        <dbReference type="SAM" id="MobiDB-lite"/>
    </source>
</evidence>
<feature type="region of interest" description="Disordered" evidence="1">
    <location>
        <begin position="239"/>
        <end position="262"/>
    </location>
</feature>
<evidence type="ECO:0000313" key="3">
    <source>
        <dbReference type="Proteomes" id="UP000006038"/>
    </source>
</evidence>
<keyword evidence="3" id="KW-1185">Reference proteome</keyword>
<reference evidence="2" key="1">
    <citation type="journal article" date="2013" name="Nat. Commun.">
        <title>Whole-genome sequencing of Oryza brachyantha reveals mechanisms underlying Oryza genome evolution.</title>
        <authorList>
            <person name="Chen J."/>
            <person name="Huang Q."/>
            <person name="Gao D."/>
            <person name="Wang J."/>
            <person name="Lang Y."/>
            <person name="Liu T."/>
            <person name="Li B."/>
            <person name="Bai Z."/>
            <person name="Luis Goicoechea J."/>
            <person name="Liang C."/>
            <person name="Chen C."/>
            <person name="Zhang W."/>
            <person name="Sun S."/>
            <person name="Liao Y."/>
            <person name="Zhang X."/>
            <person name="Yang L."/>
            <person name="Song C."/>
            <person name="Wang M."/>
            <person name="Shi J."/>
            <person name="Liu G."/>
            <person name="Liu J."/>
            <person name="Zhou H."/>
            <person name="Zhou W."/>
            <person name="Yu Q."/>
            <person name="An N."/>
            <person name="Chen Y."/>
            <person name="Cai Q."/>
            <person name="Wang B."/>
            <person name="Liu B."/>
            <person name="Min J."/>
            <person name="Huang Y."/>
            <person name="Wu H."/>
            <person name="Li Z."/>
            <person name="Zhang Y."/>
            <person name="Yin Y."/>
            <person name="Song W."/>
            <person name="Jiang J."/>
            <person name="Jackson S.A."/>
            <person name="Wing R.A."/>
            <person name="Wang J."/>
            <person name="Chen M."/>
        </authorList>
    </citation>
    <scope>NUCLEOTIDE SEQUENCE [LARGE SCALE GENOMIC DNA]</scope>
    <source>
        <strain evidence="2">cv. IRGC 101232</strain>
    </source>
</reference>
<dbReference type="Proteomes" id="UP000006038">
    <property type="component" value="Chromosome 6"/>
</dbReference>
<evidence type="ECO:0000313" key="2">
    <source>
        <dbReference type="EnsemblPlants" id="OB06G27090.1"/>
    </source>
</evidence>
<dbReference type="OrthoDB" id="10637409at2759"/>
<sequence length="292" mass="31551">MVADHICSVESGMIVESREVEKVVVIGEASADQIVGDVGATMGGVMAGGVLKNSQPACCVDLGRSVPLSNNGAAMIHREKTTTHTEEELNYVLSIGSDTYDINLLKKKYKSLKRKHLKCNKFIPNAKKFRCAATEAACHGGPGLYFKAIVDQNASSPSFDAIKDGIASALDHFHEEHSRRFTASLQDLSHVLSNLFPSKRRTSPVNFSRDQVDSKAGELAHKGSTHCCTSNNGTEILSKSKSVTQSDEETVKLPSSGSQGLSPIMDEVTQKLTSSTGTYMQHTHLQNQKLIS</sequence>
<dbReference type="Gramene" id="OB06G27090.1">
    <property type="protein sequence ID" value="OB06G27090.1"/>
    <property type="gene ID" value="OB06G27090"/>
</dbReference>
<dbReference type="AlphaFoldDB" id="J3MFB5"/>
<proteinExistence type="predicted"/>
<dbReference type="RefSeq" id="XP_015694242.1">
    <property type="nucleotide sequence ID" value="XM_015838756.2"/>
</dbReference>
<accession>J3MFB5</accession>